<comment type="caution">
    <text evidence="6">The sequence shown here is derived from an EMBL/GenBank/DDBJ whole genome shotgun (WGS) entry which is preliminary data.</text>
</comment>
<evidence type="ECO:0000256" key="3">
    <source>
        <dbReference type="SAM" id="MobiDB-lite"/>
    </source>
</evidence>
<gene>
    <name evidence="6" type="ORF">B5M42_07405</name>
</gene>
<feature type="coiled-coil region" evidence="2">
    <location>
        <begin position="71"/>
        <end position="122"/>
    </location>
</feature>
<dbReference type="Proteomes" id="UP000298246">
    <property type="component" value="Unassembled WGS sequence"/>
</dbReference>
<sequence length="332" mass="35936">MNLKRSTRQLTLLIIPEANRPVLSLRIPHVSAYAALLSLLLLLLVSGTLLAVHRHSTQTAVKLQAELSGANLEWRESLQSKDETIEELQNKVIALSAQAEAVQQQLAEVKRLRSELKSAADTDALGPAAQKAADAAARSGADGVGGAPHPVSQAQISELGAKTEAAFTALRSEMDGLKTTLEARRQAEQRKQRALRAIPSIWPTTSRLVTSSYGYRKDPFTHKPSFHSGIDFGARAGEPVYAAAAGTVVSAGKDRFRGNNVLLEHTTGLRTWYMHLQRIAVKQGDAVGKGDTIGLVGSTGRSTGPHLHYEVIKNGKITDPRPYLPLTRRDVR</sequence>
<dbReference type="PANTHER" id="PTHR21666">
    <property type="entry name" value="PEPTIDASE-RELATED"/>
    <property type="match status" value="1"/>
</dbReference>
<feature type="compositionally biased region" description="Low complexity" evidence="3">
    <location>
        <begin position="123"/>
        <end position="141"/>
    </location>
</feature>
<name>A0A4Y8Q585_9BACL</name>
<accession>A0A4Y8Q585</accession>
<dbReference type="FunFam" id="2.70.70.10:FF:000006">
    <property type="entry name" value="M23 family peptidase"/>
    <property type="match status" value="1"/>
</dbReference>
<dbReference type="InterPro" id="IPR016047">
    <property type="entry name" value="M23ase_b-sheet_dom"/>
</dbReference>
<evidence type="ECO:0000256" key="4">
    <source>
        <dbReference type="SAM" id="Phobius"/>
    </source>
</evidence>
<feature type="domain" description="M23ase beta-sheet core" evidence="5">
    <location>
        <begin position="226"/>
        <end position="320"/>
    </location>
</feature>
<dbReference type="GO" id="GO:0004222">
    <property type="term" value="F:metalloendopeptidase activity"/>
    <property type="evidence" value="ECO:0007669"/>
    <property type="project" value="TreeGrafter"/>
</dbReference>
<dbReference type="InterPro" id="IPR050570">
    <property type="entry name" value="Cell_wall_metabolism_enzyme"/>
</dbReference>
<evidence type="ECO:0000256" key="1">
    <source>
        <dbReference type="ARBA" id="ARBA00022729"/>
    </source>
</evidence>
<evidence type="ECO:0000256" key="2">
    <source>
        <dbReference type="SAM" id="Coils"/>
    </source>
</evidence>
<keyword evidence="4" id="KW-1133">Transmembrane helix</keyword>
<feature type="region of interest" description="Disordered" evidence="3">
    <location>
        <begin position="123"/>
        <end position="151"/>
    </location>
</feature>
<dbReference type="Pfam" id="PF01551">
    <property type="entry name" value="Peptidase_M23"/>
    <property type="match status" value="1"/>
</dbReference>
<evidence type="ECO:0000313" key="6">
    <source>
        <dbReference type="EMBL" id="TFE89280.1"/>
    </source>
</evidence>
<dbReference type="InterPro" id="IPR011055">
    <property type="entry name" value="Dup_hybrid_motif"/>
</dbReference>
<evidence type="ECO:0000259" key="5">
    <source>
        <dbReference type="Pfam" id="PF01551"/>
    </source>
</evidence>
<keyword evidence="7" id="KW-1185">Reference proteome</keyword>
<feature type="transmembrane region" description="Helical" evidence="4">
    <location>
        <begin position="30"/>
        <end position="52"/>
    </location>
</feature>
<keyword evidence="1" id="KW-0732">Signal</keyword>
<dbReference type="Gene3D" id="2.70.70.10">
    <property type="entry name" value="Glucose Permease (Domain IIA)"/>
    <property type="match status" value="1"/>
</dbReference>
<proteinExistence type="predicted"/>
<keyword evidence="4" id="KW-0812">Transmembrane</keyword>
<dbReference type="AlphaFoldDB" id="A0A4Y8Q585"/>
<protein>
    <recommendedName>
        <fullName evidence="5">M23ase beta-sheet core domain-containing protein</fullName>
    </recommendedName>
</protein>
<reference evidence="6 7" key="1">
    <citation type="submission" date="2017-03" db="EMBL/GenBank/DDBJ databases">
        <title>Isolation of Levoglucosan Utilizing Bacteria.</title>
        <authorList>
            <person name="Arya A.S."/>
        </authorList>
    </citation>
    <scope>NUCLEOTIDE SEQUENCE [LARGE SCALE GENOMIC DNA]</scope>
    <source>
        <strain evidence="6 7">MEC069</strain>
    </source>
</reference>
<dbReference type="CDD" id="cd12797">
    <property type="entry name" value="M23_peptidase"/>
    <property type="match status" value="1"/>
</dbReference>
<organism evidence="6 7">
    <name type="scientific">Paenibacillus athensensis</name>
    <dbReference type="NCBI Taxonomy" id="1967502"/>
    <lineage>
        <taxon>Bacteria</taxon>
        <taxon>Bacillati</taxon>
        <taxon>Bacillota</taxon>
        <taxon>Bacilli</taxon>
        <taxon>Bacillales</taxon>
        <taxon>Paenibacillaceae</taxon>
        <taxon>Paenibacillus</taxon>
    </lineage>
</organism>
<dbReference type="PANTHER" id="PTHR21666:SF289">
    <property type="entry name" value="L-ALA--D-GLU ENDOPEPTIDASE"/>
    <property type="match status" value="1"/>
</dbReference>
<dbReference type="EMBL" id="MYFO01000007">
    <property type="protein sequence ID" value="TFE89280.1"/>
    <property type="molecule type" value="Genomic_DNA"/>
</dbReference>
<keyword evidence="4" id="KW-0472">Membrane</keyword>
<dbReference type="RefSeq" id="WP_134751311.1">
    <property type="nucleotide sequence ID" value="NZ_MYFO02000005.1"/>
</dbReference>
<keyword evidence="2" id="KW-0175">Coiled coil</keyword>
<evidence type="ECO:0000313" key="7">
    <source>
        <dbReference type="Proteomes" id="UP000298246"/>
    </source>
</evidence>
<dbReference type="OrthoDB" id="9805799at2"/>
<dbReference type="SUPFAM" id="SSF51261">
    <property type="entry name" value="Duplicated hybrid motif"/>
    <property type="match status" value="1"/>
</dbReference>